<dbReference type="AlphaFoldDB" id="A0A1G2UXJ1"/>
<evidence type="ECO:0000256" key="5">
    <source>
        <dbReference type="ARBA" id="ARBA00022618"/>
    </source>
</evidence>
<comment type="similarity">
    <text evidence="2 10">Belongs to the ABC-4 integral membrane protein family. FtsX subfamily.</text>
</comment>
<dbReference type="GO" id="GO:0005886">
    <property type="term" value="C:plasma membrane"/>
    <property type="evidence" value="ECO:0007669"/>
    <property type="project" value="UniProtKB-SubCell"/>
</dbReference>
<dbReference type="Proteomes" id="UP000178288">
    <property type="component" value="Unassembled WGS sequence"/>
</dbReference>
<feature type="domain" description="FtsX extracellular" evidence="13">
    <location>
        <begin position="65"/>
        <end position="151"/>
    </location>
</feature>
<organism evidence="14 15">
    <name type="scientific">Candidatus Zambryskibacteria bacterium RIFCSPLOWO2_12_FULL_45_14</name>
    <dbReference type="NCBI Taxonomy" id="1802778"/>
    <lineage>
        <taxon>Bacteria</taxon>
        <taxon>Candidatus Zambryskiibacteriota</taxon>
    </lineage>
</organism>
<sequence>MTSKEMFWVKLKRILRSGFFNFWRDSTVSFASVLVMMVTLLVIGLISFSSAILDTTLAELSNKIDINVTFVTSAKEEDILSIKQTLESLPEVLLVTYVSREEALVAFKERHSSDPSILAALEELGENPLGAVLNIKARDPSHYPSVAEFLESGNVLASGSINIVDRINYFQNKVAIDKLTRVISSADRLGFALTLFFAIISVLIAFNTIRLTIYIARDEISVMRLVGASTTYIRGPFVVVGVIYGISAGILTLLLLLPITYWLGGTTEGFFVGFNIFSYYLRHFLEIASIIMVSGIGIGALSSFLAIRKYLQV</sequence>
<proteinExistence type="inferred from homology"/>
<keyword evidence="8 10" id="KW-0472">Membrane</keyword>
<feature type="transmembrane region" description="Helical" evidence="11">
    <location>
        <begin position="189"/>
        <end position="216"/>
    </location>
</feature>
<keyword evidence="4 10" id="KW-1003">Cell membrane</keyword>
<dbReference type="InterPro" id="IPR040690">
    <property type="entry name" value="FtsX_ECD"/>
</dbReference>
<dbReference type="EMBL" id="MHWV01000013">
    <property type="protein sequence ID" value="OHB14100.1"/>
    <property type="molecule type" value="Genomic_DNA"/>
</dbReference>
<evidence type="ECO:0000313" key="14">
    <source>
        <dbReference type="EMBL" id="OHB14100.1"/>
    </source>
</evidence>
<dbReference type="PIRSF" id="PIRSF003097">
    <property type="entry name" value="FtsX"/>
    <property type="match status" value="1"/>
</dbReference>
<evidence type="ECO:0000256" key="6">
    <source>
        <dbReference type="ARBA" id="ARBA00022692"/>
    </source>
</evidence>
<dbReference type="PANTHER" id="PTHR47755:SF1">
    <property type="entry name" value="CELL DIVISION PROTEIN FTSX"/>
    <property type="match status" value="1"/>
</dbReference>
<dbReference type="Pfam" id="PF18075">
    <property type="entry name" value="FtsX_ECD"/>
    <property type="match status" value="1"/>
</dbReference>
<feature type="domain" description="ABC3 transporter permease C-terminal" evidence="12">
    <location>
        <begin position="193"/>
        <end position="311"/>
    </location>
</feature>
<feature type="transmembrane region" description="Helical" evidence="11">
    <location>
        <begin position="30"/>
        <end position="53"/>
    </location>
</feature>
<dbReference type="InterPro" id="IPR004513">
    <property type="entry name" value="FtsX"/>
</dbReference>
<evidence type="ECO:0000256" key="2">
    <source>
        <dbReference type="ARBA" id="ARBA00007379"/>
    </source>
</evidence>
<evidence type="ECO:0000313" key="15">
    <source>
        <dbReference type="Proteomes" id="UP000178288"/>
    </source>
</evidence>
<evidence type="ECO:0000256" key="7">
    <source>
        <dbReference type="ARBA" id="ARBA00022989"/>
    </source>
</evidence>
<reference evidence="14 15" key="1">
    <citation type="journal article" date="2016" name="Nat. Commun.">
        <title>Thousands of microbial genomes shed light on interconnected biogeochemical processes in an aquifer system.</title>
        <authorList>
            <person name="Anantharaman K."/>
            <person name="Brown C.T."/>
            <person name="Hug L.A."/>
            <person name="Sharon I."/>
            <person name="Castelle C.J."/>
            <person name="Probst A.J."/>
            <person name="Thomas B.C."/>
            <person name="Singh A."/>
            <person name="Wilkins M.J."/>
            <person name="Karaoz U."/>
            <person name="Brodie E.L."/>
            <person name="Williams K.H."/>
            <person name="Hubbard S.S."/>
            <person name="Banfield J.F."/>
        </authorList>
    </citation>
    <scope>NUCLEOTIDE SEQUENCE [LARGE SCALE GENOMIC DNA]</scope>
</reference>
<keyword evidence="5 10" id="KW-0132">Cell division</keyword>
<protein>
    <recommendedName>
        <fullName evidence="3 10">Cell division protein FtsX</fullName>
    </recommendedName>
</protein>
<evidence type="ECO:0000256" key="4">
    <source>
        <dbReference type="ARBA" id="ARBA00022475"/>
    </source>
</evidence>
<dbReference type="Pfam" id="PF02687">
    <property type="entry name" value="FtsX"/>
    <property type="match status" value="1"/>
</dbReference>
<keyword evidence="6 11" id="KW-0812">Transmembrane</keyword>
<feature type="transmembrane region" description="Helical" evidence="11">
    <location>
        <begin position="287"/>
        <end position="307"/>
    </location>
</feature>
<dbReference type="Gene3D" id="3.30.70.3040">
    <property type="match status" value="1"/>
</dbReference>
<dbReference type="InterPro" id="IPR003838">
    <property type="entry name" value="ABC3_permease_C"/>
</dbReference>
<evidence type="ECO:0000259" key="12">
    <source>
        <dbReference type="Pfam" id="PF02687"/>
    </source>
</evidence>
<keyword evidence="7 11" id="KW-1133">Transmembrane helix</keyword>
<evidence type="ECO:0000256" key="11">
    <source>
        <dbReference type="SAM" id="Phobius"/>
    </source>
</evidence>
<keyword evidence="9 10" id="KW-0131">Cell cycle</keyword>
<comment type="subcellular location">
    <subcellularLocation>
        <location evidence="1">Cell membrane</location>
        <topology evidence="1">Multi-pass membrane protein</topology>
    </subcellularLocation>
</comment>
<name>A0A1G2UXJ1_9BACT</name>
<evidence type="ECO:0000256" key="9">
    <source>
        <dbReference type="ARBA" id="ARBA00023306"/>
    </source>
</evidence>
<evidence type="ECO:0000259" key="13">
    <source>
        <dbReference type="Pfam" id="PF18075"/>
    </source>
</evidence>
<dbReference type="PANTHER" id="PTHR47755">
    <property type="entry name" value="CELL DIVISION PROTEIN FTSX"/>
    <property type="match status" value="1"/>
</dbReference>
<feature type="transmembrane region" description="Helical" evidence="11">
    <location>
        <begin position="236"/>
        <end position="256"/>
    </location>
</feature>
<evidence type="ECO:0000256" key="8">
    <source>
        <dbReference type="ARBA" id="ARBA00023136"/>
    </source>
</evidence>
<accession>A0A1G2UXJ1</accession>
<evidence type="ECO:0000256" key="10">
    <source>
        <dbReference type="PIRNR" id="PIRNR003097"/>
    </source>
</evidence>
<comment type="caution">
    <text evidence="14">The sequence shown here is derived from an EMBL/GenBank/DDBJ whole genome shotgun (WGS) entry which is preliminary data.</text>
</comment>
<evidence type="ECO:0000256" key="3">
    <source>
        <dbReference type="ARBA" id="ARBA00021907"/>
    </source>
</evidence>
<dbReference type="GO" id="GO:0051301">
    <property type="term" value="P:cell division"/>
    <property type="evidence" value="ECO:0007669"/>
    <property type="project" value="UniProtKB-KW"/>
</dbReference>
<gene>
    <name evidence="14" type="ORF">A3G05_01880</name>
</gene>
<evidence type="ECO:0000256" key="1">
    <source>
        <dbReference type="ARBA" id="ARBA00004651"/>
    </source>
</evidence>